<proteinExistence type="predicted"/>
<protein>
    <submittedName>
        <fullName evidence="1">Kinase-like domain-containing protein</fullName>
    </submittedName>
</protein>
<comment type="caution">
    <text evidence="1">The sequence shown here is derived from an EMBL/GenBank/DDBJ whole genome shotgun (WGS) entry which is preliminary data.</text>
</comment>
<accession>A0ACB8AGM0</accession>
<dbReference type="Proteomes" id="UP000790377">
    <property type="component" value="Unassembled WGS sequence"/>
</dbReference>
<name>A0ACB8AGM0_9AGAM</name>
<keyword evidence="2" id="KW-1185">Reference proteome</keyword>
<evidence type="ECO:0000313" key="2">
    <source>
        <dbReference type="Proteomes" id="UP000790377"/>
    </source>
</evidence>
<sequence>MFVLQVFYDGRVGEKVDGKVFSSITKLFTTGPKRSKSSVPSATEVEGTPTSGQDTVALTSSRSLRRSEASSEESTGPAGMQWPSSASIHISPVGILPPISFASMESILINDVADAFHDPEVLDIRRTIHTLPMIKEFFRKEKNATDRKSPLRFLVSSPKPLGWKSPFKFSLKSATAPANSAPSTQKLSFDDFVVRKHIGSGANGSVCAVEHRLTGKQFALKVVKKGKSESHMELILVEQAAMMRLTGKKDLLQLQASFHDTVNLYILMPYLPVGDMHKQIVSWSGIPLDIVRFYAAELIVSLESIHRRGIIHRDLKPGNILIDDGGHAFIADFGLAKIFPDQIPDGMSPYAGPGTAYGMSQFPYMTQRCCGTPDYMAPEVFNQVSYGFGIDFWALGITIYEMLVGNTPWDACDSYAMATHVRKSDLIFPSDIDKTAQDFLSKMLAKKPKDRLSYEQMLEHEFFKGIDWKKISNHTAYPPYVPVPDVEGPSKIEPSTLIRRGKCYDQANDPLPRFNYVSPTMGTRPSWKSKIRNTFGRLNRYVRKSFSRRTPVPMKRIQSAQPPVIFPQQARPPAIIVNDDEVTADWCANARRYSTRKPVPITPQRRPVPIDSSSACPISSRQPPNATPAKEHLALPALLQDLRKRHSSGLALSPGFSPTPTLVGSPVTLVASSANASLKFQGAMAAKGDNVKNWISHIWHPIPTVTSCIGDNRKILDLTA</sequence>
<organism evidence="1 2">
    <name type="scientific">Hygrophoropsis aurantiaca</name>
    <dbReference type="NCBI Taxonomy" id="72124"/>
    <lineage>
        <taxon>Eukaryota</taxon>
        <taxon>Fungi</taxon>
        <taxon>Dikarya</taxon>
        <taxon>Basidiomycota</taxon>
        <taxon>Agaricomycotina</taxon>
        <taxon>Agaricomycetes</taxon>
        <taxon>Agaricomycetidae</taxon>
        <taxon>Boletales</taxon>
        <taxon>Coniophorineae</taxon>
        <taxon>Hygrophoropsidaceae</taxon>
        <taxon>Hygrophoropsis</taxon>
    </lineage>
</organism>
<gene>
    <name evidence="1" type="ORF">BJ138DRAFT_784761</name>
</gene>
<evidence type="ECO:0000313" key="1">
    <source>
        <dbReference type="EMBL" id="KAH7912504.1"/>
    </source>
</evidence>
<dbReference type="EMBL" id="MU267650">
    <property type="protein sequence ID" value="KAH7912504.1"/>
    <property type="molecule type" value="Genomic_DNA"/>
</dbReference>
<reference evidence="1" key="1">
    <citation type="journal article" date="2021" name="New Phytol.">
        <title>Evolutionary innovations through gain and loss of genes in the ectomycorrhizal Boletales.</title>
        <authorList>
            <person name="Wu G."/>
            <person name="Miyauchi S."/>
            <person name="Morin E."/>
            <person name="Kuo A."/>
            <person name="Drula E."/>
            <person name="Varga T."/>
            <person name="Kohler A."/>
            <person name="Feng B."/>
            <person name="Cao Y."/>
            <person name="Lipzen A."/>
            <person name="Daum C."/>
            <person name="Hundley H."/>
            <person name="Pangilinan J."/>
            <person name="Johnson J."/>
            <person name="Barry K."/>
            <person name="LaButti K."/>
            <person name="Ng V."/>
            <person name="Ahrendt S."/>
            <person name="Min B."/>
            <person name="Choi I.G."/>
            <person name="Park H."/>
            <person name="Plett J.M."/>
            <person name="Magnuson J."/>
            <person name="Spatafora J.W."/>
            <person name="Nagy L.G."/>
            <person name="Henrissat B."/>
            <person name="Grigoriev I.V."/>
            <person name="Yang Z.L."/>
            <person name="Xu J."/>
            <person name="Martin F.M."/>
        </authorList>
    </citation>
    <scope>NUCLEOTIDE SEQUENCE</scope>
    <source>
        <strain evidence="1">ATCC 28755</strain>
    </source>
</reference>